<sequence length="134" mass="14207">MATIYVARSASLSDWASDVGLSKHVYKVGVTDEDPKALAAAGWAGFPGWTLVKQAPADGLSDEAAIEKLAGKVKMIDPALYPKIKGVRGIFKVTPAQVENHIVVTRALEGSAELVAPKLKPADFAAFLIHNALR</sequence>
<accession>A0A8J2YS11</accession>
<name>A0A8J2YS11_9PROT</name>
<comment type="caution">
    <text evidence="1">The sequence shown here is derived from an EMBL/GenBank/DDBJ whole genome shotgun (WGS) entry which is preliminary data.</text>
</comment>
<dbReference type="AlphaFoldDB" id="A0A8J2YS11"/>
<protein>
    <submittedName>
        <fullName evidence="1">Uncharacterized protein</fullName>
    </submittedName>
</protein>
<dbReference type="RefSeq" id="WP_189045095.1">
    <property type="nucleotide sequence ID" value="NZ_BMJQ01000004.1"/>
</dbReference>
<reference evidence="1" key="2">
    <citation type="submission" date="2020-09" db="EMBL/GenBank/DDBJ databases">
        <authorList>
            <person name="Sun Q."/>
            <person name="Zhou Y."/>
        </authorList>
    </citation>
    <scope>NUCLEOTIDE SEQUENCE</scope>
    <source>
        <strain evidence="1">CGMCC 1.15725</strain>
    </source>
</reference>
<evidence type="ECO:0000313" key="1">
    <source>
        <dbReference type="EMBL" id="GGF14144.1"/>
    </source>
</evidence>
<gene>
    <name evidence="1" type="ORF">GCM10011611_19880</name>
</gene>
<evidence type="ECO:0000313" key="2">
    <source>
        <dbReference type="Proteomes" id="UP000646365"/>
    </source>
</evidence>
<organism evidence="1 2">
    <name type="scientific">Aliidongia dinghuensis</name>
    <dbReference type="NCBI Taxonomy" id="1867774"/>
    <lineage>
        <taxon>Bacteria</taxon>
        <taxon>Pseudomonadati</taxon>
        <taxon>Pseudomonadota</taxon>
        <taxon>Alphaproteobacteria</taxon>
        <taxon>Rhodospirillales</taxon>
        <taxon>Dongiaceae</taxon>
        <taxon>Aliidongia</taxon>
    </lineage>
</organism>
<reference evidence="1" key="1">
    <citation type="journal article" date="2014" name="Int. J. Syst. Evol. Microbiol.">
        <title>Complete genome sequence of Corynebacterium casei LMG S-19264T (=DSM 44701T), isolated from a smear-ripened cheese.</title>
        <authorList>
            <consortium name="US DOE Joint Genome Institute (JGI-PGF)"/>
            <person name="Walter F."/>
            <person name="Albersmeier A."/>
            <person name="Kalinowski J."/>
            <person name="Ruckert C."/>
        </authorList>
    </citation>
    <scope>NUCLEOTIDE SEQUENCE</scope>
    <source>
        <strain evidence="1">CGMCC 1.15725</strain>
    </source>
</reference>
<keyword evidence="2" id="KW-1185">Reference proteome</keyword>
<dbReference type="Proteomes" id="UP000646365">
    <property type="component" value="Unassembled WGS sequence"/>
</dbReference>
<proteinExistence type="predicted"/>
<dbReference type="EMBL" id="BMJQ01000004">
    <property type="protein sequence ID" value="GGF14144.1"/>
    <property type="molecule type" value="Genomic_DNA"/>
</dbReference>